<evidence type="ECO:0000313" key="2">
    <source>
        <dbReference type="Proteomes" id="UP000053660"/>
    </source>
</evidence>
<protein>
    <submittedName>
        <fullName evidence="1">Uncharacterized protein</fullName>
    </submittedName>
</protein>
<dbReference type="Proteomes" id="UP000053660">
    <property type="component" value="Unassembled WGS sequence"/>
</dbReference>
<accession>A0A0B1RZ72</accession>
<keyword evidence="2" id="KW-1185">Reference proteome</keyword>
<dbReference type="EMBL" id="KN611242">
    <property type="protein sequence ID" value="KHJ76956.1"/>
    <property type="molecule type" value="Genomic_DNA"/>
</dbReference>
<sequence>MGWKSRAFRSSEIWSFFCGHEQWSSFENSRREISGRYKRSSGTWQKGVRKVGTYSKDEWRHQVSLDR</sequence>
<name>A0A0B1RZ72_OESDE</name>
<organism evidence="1 2">
    <name type="scientific">Oesophagostomum dentatum</name>
    <name type="common">Nodular worm</name>
    <dbReference type="NCBI Taxonomy" id="61180"/>
    <lineage>
        <taxon>Eukaryota</taxon>
        <taxon>Metazoa</taxon>
        <taxon>Ecdysozoa</taxon>
        <taxon>Nematoda</taxon>
        <taxon>Chromadorea</taxon>
        <taxon>Rhabditida</taxon>
        <taxon>Rhabditina</taxon>
        <taxon>Rhabditomorpha</taxon>
        <taxon>Strongyloidea</taxon>
        <taxon>Strongylidae</taxon>
        <taxon>Oesophagostomum</taxon>
    </lineage>
</organism>
<dbReference type="AlphaFoldDB" id="A0A0B1RZ72"/>
<reference evidence="1 2" key="1">
    <citation type="submission" date="2014-03" db="EMBL/GenBank/DDBJ databases">
        <title>Draft genome of the hookworm Oesophagostomum dentatum.</title>
        <authorList>
            <person name="Mitreva M."/>
        </authorList>
    </citation>
    <scope>NUCLEOTIDE SEQUENCE [LARGE SCALE GENOMIC DNA]</scope>
    <source>
        <strain evidence="1 2">OD-Hann</strain>
    </source>
</reference>
<gene>
    <name evidence="1" type="ORF">OESDEN_23424</name>
</gene>
<feature type="non-terminal residue" evidence="1">
    <location>
        <position position="67"/>
    </location>
</feature>
<proteinExistence type="predicted"/>
<evidence type="ECO:0000313" key="1">
    <source>
        <dbReference type="EMBL" id="KHJ76956.1"/>
    </source>
</evidence>